<dbReference type="SUPFAM" id="SSF48371">
    <property type="entry name" value="ARM repeat"/>
    <property type="match status" value="1"/>
</dbReference>
<proteinExistence type="predicted"/>
<comment type="caution">
    <text evidence="1">The sequence shown here is derived from an EMBL/GenBank/DDBJ whole genome shotgun (WGS) entry which is preliminary data.</text>
</comment>
<sequence length="179" mass="19831">MHDGEARVRIASGEVLGALCTARGPEVFVACCDEILRNVSDNLERKLPDPEEIDKGLIHKLTGGEKDTTEDAHKKADAAQIFHDTAGWKHLETSMRCLQSVIEGCGKSFNEHITQNLLDLVFQALNHTNRFVRETGYQLCASLVRLGRKQDESSDITEAVVVDVEDNAILKHGINLQII</sequence>
<dbReference type="EMBL" id="MU826885">
    <property type="protein sequence ID" value="KAJ7369800.1"/>
    <property type="molecule type" value="Genomic_DNA"/>
</dbReference>
<reference evidence="1" key="1">
    <citation type="submission" date="2023-01" db="EMBL/GenBank/DDBJ databases">
        <title>Genome assembly of the deep-sea coral Lophelia pertusa.</title>
        <authorList>
            <person name="Herrera S."/>
            <person name="Cordes E."/>
        </authorList>
    </citation>
    <scope>NUCLEOTIDE SEQUENCE</scope>
    <source>
        <strain evidence="1">USNM1676648</strain>
        <tissue evidence="1">Polyp</tissue>
    </source>
</reference>
<dbReference type="OrthoDB" id="414039at2759"/>
<dbReference type="AlphaFoldDB" id="A0A9W9YUM6"/>
<name>A0A9W9YUM6_9CNID</name>
<evidence type="ECO:0000313" key="2">
    <source>
        <dbReference type="Proteomes" id="UP001163046"/>
    </source>
</evidence>
<gene>
    <name evidence="1" type="ORF">OS493_036316</name>
</gene>
<dbReference type="InterPro" id="IPR011989">
    <property type="entry name" value="ARM-like"/>
</dbReference>
<protein>
    <submittedName>
        <fullName evidence="1">Uncharacterized protein</fullName>
    </submittedName>
</protein>
<dbReference type="InterPro" id="IPR016024">
    <property type="entry name" value="ARM-type_fold"/>
</dbReference>
<organism evidence="1 2">
    <name type="scientific">Desmophyllum pertusum</name>
    <dbReference type="NCBI Taxonomy" id="174260"/>
    <lineage>
        <taxon>Eukaryota</taxon>
        <taxon>Metazoa</taxon>
        <taxon>Cnidaria</taxon>
        <taxon>Anthozoa</taxon>
        <taxon>Hexacorallia</taxon>
        <taxon>Scleractinia</taxon>
        <taxon>Caryophylliina</taxon>
        <taxon>Caryophylliidae</taxon>
        <taxon>Desmophyllum</taxon>
    </lineage>
</organism>
<keyword evidence="2" id="KW-1185">Reference proteome</keyword>
<evidence type="ECO:0000313" key="1">
    <source>
        <dbReference type="EMBL" id="KAJ7369800.1"/>
    </source>
</evidence>
<accession>A0A9W9YUM6</accession>
<dbReference type="Proteomes" id="UP001163046">
    <property type="component" value="Unassembled WGS sequence"/>
</dbReference>
<dbReference type="Gene3D" id="1.25.10.10">
    <property type="entry name" value="Leucine-rich Repeat Variant"/>
    <property type="match status" value="1"/>
</dbReference>